<evidence type="ECO:0000313" key="1">
    <source>
        <dbReference type="EMBL" id="RNA31604.1"/>
    </source>
</evidence>
<sequence>MHTPITTMATIDSPTKHGISTQSNAKIGIYHNMHFEQFLEIELDSNPNSTFDLEFKIIPKHFRILDSLDKIYKFCPQQAKPSELNKNLIFYCKHEIKTKRNFGYFGCDSFRKYLSIKTI</sequence>
<evidence type="ECO:0000313" key="2">
    <source>
        <dbReference type="Proteomes" id="UP000276133"/>
    </source>
</evidence>
<dbReference type="EMBL" id="REGN01001919">
    <property type="protein sequence ID" value="RNA31604.1"/>
    <property type="molecule type" value="Genomic_DNA"/>
</dbReference>
<dbReference type="AlphaFoldDB" id="A0A3M7S704"/>
<reference evidence="1 2" key="1">
    <citation type="journal article" date="2018" name="Sci. Rep.">
        <title>Genomic signatures of local adaptation to the degree of environmental predictability in rotifers.</title>
        <authorList>
            <person name="Franch-Gras L."/>
            <person name="Hahn C."/>
            <person name="Garcia-Roger E.M."/>
            <person name="Carmona M.J."/>
            <person name="Serra M."/>
            <person name="Gomez A."/>
        </authorList>
    </citation>
    <scope>NUCLEOTIDE SEQUENCE [LARGE SCALE GENOMIC DNA]</scope>
    <source>
        <strain evidence="1">HYR1</strain>
    </source>
</reference>
<proteinExistence type="predicted"/>
<protein>
    <submittedName>
        <fullName evidence="1">Uncharacterized protein</fullName>
    </submittedName>
</protein>
<comment type="caution">
    <text evidence="1">The sequence shown here is derived from an EMBL/GenBank/DDBJ whole genome shotgun (WGS) entry which is preliminary data.</text>
</comment>
<accession>A0A3M7S704</accession>
<organism evidence="1 2">
    <name type="scientific">Brachionus plicatilis</name>
    <name type="common">Marine rotifer</name>
    <name type="synonym">Brachionus muelleri</name>
    <dbReference type="NCBI Taxonomy" id="10195"/>
    <lineage>
        <taxon>Eukaryota</taxon>
        <taxon>Metazoa</taxon>
        <taxon>Spiralia</taxon>
        <taxon>Gnathifera</taxon>
        <taxon>Rotifera</taxon>
        <taxon>Eurotatoria</taxon>
        <taxon>Monogononta</taxon>
        <taxon>Pseudotrocha</taxon>
        <taxon>Ploima</taxon>
        <taxon>Brachionidae</taxon>
        <taxon>Brachionus</taxon>
    </lineage>
</organism>
<dbReference type="Proteomes" id="UP000276133">
    <property type="component" value="Unassembled WGS sequence"/>
</dbReference>
<keyword evidence="2" id="KW-1185">Reference proteome</keyword>
<gene>
    <name evidence="1" type="ORF">BpHYR1_009301</name>
</gene>
<name>A0A3M7S704_BRAPC</name>